<protein>
    <submittedName>
        <fullName evidence="1">Uncharacterized protein</fullName>
    </submittedName>
</protein>
<reference evidence="1 2" key="1">
    <citation type="submission" date="2017-11" db="EMBL/GenBank/DDBJ databases">
        <title>Bacillus camelliae sp. nov., isolated from pu'er tea.</title>
        <authorList>
            <person name="Niu L."/>
        </authorList>
    </citation>
    <scope>NUCLEOTIDE SEQUENCE [LARGE SCALE GENOMIC DNA]</scope>
    <source>
        <strain evidence="1 2">7578-1</strain>
    </source>
</reference>
<keyword evidence="2" id="KW-1185">Reference proteome</keyword>
<dbReference type="AlphaFoldDB" id="A0A2N3LFE2"/>
<gene>
    <name evidence="1" type="ORF">CWO92_19765</name>
</gene>
<sequence length="60" mass="6873">MNENKMIHIQATQKQIEKAILGGIKSTIIAHGDINKQLIDSTVKRIYGHMKQHMKINFSQ</sequence>
<dbReference type="EMBL" id="PIQO01000020">
    <property type="protein sequence ID" value="PKR83243.1"/>
    <property type="molecule type" value="Genomic_DNA"/>
</dbReference>
<evidence type="ECO:0000313" key="1">
    <source>
        <dbReference type="EMBL" id="PKR83243.1"/>
    </source>
</evidence>
<evidence type="ECO:0000313" key="2">
    <source>
        <dbReference type="Proteomes" id="UP000233440"/>
    </source>
</evidence>
<accession>A0A2N3LFE2</accession>
<name>A0A2N3LFE2_9BACI</name>
<organism evidence="1 2">
    <name type="scientific">Heyndrickxia camelliae</name>
    <dbReference type="NCBI Taxonomy" id="1707093"/>
    <lineage>
        <taxon>Bacteria</taxon>
        <taxon>Bacillati</taxon>
        <taxon>Bacillota</taxon>
        <taxon>Bacilli</taxon>
        <taxon>Bacillales</taxon>
        <taxon>Bacillaceae</taxon>
        <taxon>Heyndrickxia</taxon>
    </lineage>
</organism>
<proteinExistence type="predicted"/>
<comment type="caution">
    <text evidence="1">The sequence shown here is derived from an EMBL/GenBank/DDBJ whole genome shotgun (WGS) entry which is preliminary data.</text>
</comment>
<dbReference type="RefSeq" id="WP_101355938.1">
    <property type="nucleotide sequence ID" value="NZ_PIQO01000020.1"/>
</dbReference>
<dbReference type="Proteomes" id="UP000233440">
    <property type="component" value="Unassembled WGS sequence"/>
</dbReference>